<dbReference type="HAMAP" id="MF_00129">
    <property type="entry name" value="MnmG_GidA"/>
    <property type="match status" value="1"/>
</dbReference>
<dbReference type="GO" id="GO:0002098">
    <property type="term" value="P:tRNA wobble uridine modification"/>
    <property type="evidence" value="ECO:0007669"/>
    <property type="project" value="InterPro"/>
</dbReference>
<protein>
    <recommendedName>
        <fullName evidence="4 12">tRNA uridine 5-carboxymethylaminomethyl modification enzyme MnmG</fullName>
    </recommendedName>
    <alternativeName>
        <fullName evidence="11 12">Glucose-inhibited division protein A</fullName>
    </alternativeName>
</protein>
<keyword evidence="6 12" id="KW-0285">Flavoprotein</keyword>
<keyword evidence="5 12" id="KW-0963">Cytoplasm</keyword>
<evidence type="ECO:0000256" key="5">
    <source>
        <dbReference type="ARBA" id="ARBA00022490"/>
    </source>
</evidence>
<feature type="binding site" evidence="12">
    <location>
        <position position="124"/>
    </location>
    <ligand>
        <name>FAD</name>
        <dbReference type="ChEBI" id="CHEBI:57692"/>
    </ligand>
</feature>
<comment type="caution">
    <text evidence="14">The sequence shown here is derived from an EMBL/GenBank/DDBJ whole genome shotgun (WGS) entry which is preliminary data.</text>
</comment>
<feature type="binding site" evidence="12">
    <location>
        <position position="368"/>
    </location>
    <ligand>
        <name>FAD</name>
        <dbReference type="ChEBI" id="CHEBI:57692"/>
    </ligand>
</feature>
<dbReference type="NCBIfam" id="TIGR00136">
    <property type="entry name" value="mnmG_gidA"/>
    <property type="match status" value="1"/>
</dbReference>
<dbReference type="SUPFAM" id="SSF51905">
    <property type="entry name" value="FAD/NAD(P)-binding domain"/>
    <property type="match status" value="1"/>
</dbReference>
<evidence type="ECO:0000313" key="14">
    <source>
        <dbReference type="EMBL" id="KAB8040494.1"/>
    </source>
</evidence>
<evidence type="ECO:0000256" key="10">
    <source>
        <dbReference type="ARBA" id="ARBA00025948"/>
    </source>
</evidence>
<dbReference type="PANTHER" id="PTHR11806">
    <property type="entry name" value="GLUCOSE INHIBITED DIVISION PROTEIN A"/>
    <property type="match status" value="1"/>
</dbReference>
<dbReference type="Pfam" id="PF13932">
    <property type="entry name" value="SAM_GIDA_C"/>
    <property type="match status" value="1"/>
</dbReference>
<dbReference type="Gene3D" id="1.10.150.570">
    <property type="entry name" value="GidA associated domain, C-terminal subdomain"/>
    <property type="match status" value="1"/>
</dbReference>
<proteinExistence type="inferred from homology"/>
<accession>A0A6N6VWQ5</accession>
<dbReference type="InterPro" id="IPR040131">
    <property type="entry name" value="MnmG_N"/>
</dbReference>
<dbReference type="Proteomes" id="UP000437748">
    <property type="component" value="Unassembled WGS sequence"/>
</dbReference>
<keyword evidence="15" id="KW-1185">Reference proteome</keyword>
<dbReference type="FunFam" id="3.50.50.60:FF:000002">
    <property type="entry name" value="tRNA uridine 5-carboxymethylaminomethyl modification enzyme MnmG"/>
    <property type="match status" value="1"/>
</dbReference>
<evidence type="ECO:0000256" key="6">
    <source>
        <dbReference type="ARBA" id="ARBA00022630"/>
    </source>
</evidence>
<dbReference type="InterPro" id="IPR026904">
    <property type="entry name" value="MnmG_C"/>
</dbReference>
<comment type="function">
    <text evidence="2 12">NAD-binding protein involved in the addition of a carboxymethylaminomethyl (cmnm) group at the wobble position (U34) of certain tRNAs, forming tRNA-cmnm(5)s(2)U34.</text>
</comment>
<comment type="subcellular location">
    <subcellularLocation>
        <location evidence="12">Cytoplasm</location>
    </subcellularLocation>
</comment>
<feature type="domain" description="tRNA uridine 5-carboxymethylaminomethyl modification enzyme C-terminal subdomain" evidence="13">
    <location>
        <begin position="542"/>
        <end position="613"/>
    </location>
</feature>
<comment type="similarity">
    <text evidence="3 12">Belongs to the MnmG family.</text>
</comment>
<evidence type="ECO:0000256" key="11">
    <source>
        <dbReference type="ARBA" id="ARBA00031800"/>
    </source>
</evidence>
<evidence type="ECO:0000256" key="4">
    <source>
        <dbReference type="ARBA" id="ARBA00020461"/>
    </source>
</evidence>
<name>A0A6N6VWQ5_9BACT</name>
<evidence type="ECO:0000256" key="8">
    <source>
        <dbReference type="ARBA" id="ARBA00022827"/>
    </source>
</evidence>
<dbReference type="InterPro" id="IPR036188">
    <property type="entry name" value="FAD/NAD-bd_sf"/>
</dbReference>
<feature type="binding site" evidence="12">
    <location>
        <begin position="12"/>
        <end position="17"/>
    </location>
    <ligand>
        <name>FAD</name>
        <dbReference type="ChEBI" id="CHEBI:57692"/>
    </ligand>
</feature>
<dbReference type="OrthoDB" id="5287342at2"/>
<keyword evidence="7 12" id="KW-0819">tRNA processing</keyword>
<dbReference type="InterPro" id="IPR049312">
    <property type="entry name" value="GIDA_C_N"/>
</dbReference>
<organism evidence="14 15">
    <name type="scientific">Silvanigrella paludirubra</name>
    <dbReference type="NCBI Taxonomy" id="2499159"/>
    <lineage>
        <taxon>Bacteria</taxon>
        <taxon>Pseudomonadati</taxon>
        <taxon>Bdellovibrionota</taxon>
        <taxon>Oligoflexia</taxon>
        <taxon>Silvanigrellales</taxon>
        <taxon>Silvanigrellaceae</taxon>
        <taxon>Silvanigrella</taxon>
    </lineage>
</organism>
<evidence type="ECO:0000256" key="9">
    <source>
        <dbReference type="ARBA" id="ARBA00023027"/>
    </source>
</evidence>
<dbReference type="PROSITE" id="PS01281">
    <property type="entry name" value="GIDA_2"/>
    <property type="match status" value="1"/>
</dbReference>
<evidence type="ECO:0000256" key="12">
    <source>
        <dbReference type="HAMAP-Rule" id="MF_00129"/>
    </source>
</evidence>
<dbReference type="GO" id="GO:0030488">
    <property type="term" value="P:tRNA methylation"/>
    <property type="evidence" value="ECO:0007669"/>
    <property type="project" value="TreeGrafter"/>
</dbReference>
<dbReference type="Gene3D" id="3.50.50.60">
    <property type="entry name" value="FAD/NAD(P)-binding domain"/>
    <property type="match status" value="2"/>
</dbReference>
<gene>
    <name evidence="12 14" type="primary">mnmG</name>
    <name evidence="12" type="synonym">gidA</name>
    <name evidence="14" type="ORF">GCL60_00840</name>
</gene>
<dbReference type="GO" id="GO:0050660">
    <property type="term" value="F:flavin adenine dinucleotide binding"/>
    <property type="evidence" value="ECO:0007669"/>
    <property type="project" value="UniProtKB-UniRule"/>
</dbReference>
<dbReference type="FunFam" id="1.10.150.570:FF:000001">
    <property type="entry name" value="tRNA uridine 5-carboxymethylaminomethyl modification enzyme MnmG"/>
    <property type="match status" value="1"/>
</dbReference>
<evidence type="ECO:0000259" key="13">
    <source>
        <dbReference type="SMART" id="SM01228"/>
    </source>
</evidence>
<feature type="binding site" evidence="12">
    <location>
        <begin position="271"/>
        <end position="285"/>
    </location>
    <ligand>
        <name>NAD(+)</name>
        <dbReference type="ChEBI" id="CHEBI:57540"/>
    </ligand>
</feature>
<dbReference type="Gene3D" id="1.10.10.1800">
    <property type="entry name" value="tRNA uridine 5-carboxymethylaminomethyl modification enzyme MnmG/GidA"/>
    <property type="match status" value="1"/>
</dbReference>
<dbReference type="InterPro" id="IPR004416">
    <property type="entry name" value="MnmG"/>
</dbReference>
<dbReference type="EMBL" id="WFLM01000001">
    <property type="protein sequence ID" value="KAB8040494.1"/>
    <property type="molecule type" value="Genomic_DNA"/>
</dbReference>
<dbReference type="Pfam" id="PF21680">
    <property type="entry name" value="GIDA_C_1st"/>
    <property type="match status" value="1"/>
</dbReference>
<dbReference type="GO" id="GO:0005829">
    <property type="term" value="C:cytosol"/>
    <property type="evidence" value="ECO:0007669"/>
    <property type="project" value="TreeGrafter"/>
</dbReference>
<reference evidence="14 15" key="1">
    <citation type="submission" date="2019-10" db="EMBL/GenBank/DDBJ databases">
        <title>New species of Slilvanegrellaceae.</title>
        <authorList>
            <person name="Pitt A."/>
            <person name="Hahn M.W."/>
        </authorList>
    </citation>
    <scope>NUCLEOTIDE SEQUENCE [LARGE SCALE GENOMIC DNA]</scope>
    <source>
        <strain evidence="14 15">SP-Ram-0.45-NSY-1</strain>
    </source>
</reference>
<dbReference type="FunFam" id="3.50.50.60:FF:000010">
    <property type="entry name" value="tRNA uridine 5-carboxymethylaminomethyl modification enzyme MnmG"/>
    <property type="match status" value="1"/>
</dbReference>
<keyword evidence="8 12" id="KW-0274">FAD</keyword>
<feature type="binding site" evidence="12">
    <location>
        <position position="179"/>
    </location>
    <ligand>
        <name>FAD</name>
        <dbReference type="ChEBI" id="CHEBI:57692"/>
    </ligand>
</feature>
<dbReference type="InterPro" id="IPR002218">
    <property type="entry name" value="MnmG-rel"/>
</dbReference>
<evidence type="ECO:0000256" key="2">
    <source>
        <dbReference type="ARBA" id="ARBA00003717"/>
    </source>
</evidence>
<evidence type="ECO:0000256" key="7">
    <source>
        <dbReference type="ARBA" id="ARBA00022694"/>
    </source>
</evidence>
<dbReference type="AlphaFoldDB" id="A0A6N6VWQ5"/>
<dbReference type="InterPro" id="IPR044920">
    <property type="entry name" value="MnmG_C_subdom_sf"/>
</dbReference>
<comment type="cofactor">
    <cofactor evidence="1 12">
        <name>FAD</name>
        <dbReference type="ChEBI" id="CHEBI:57692"/>
    </cofactor>
</comment>
<dbReference type="InterPro" id="IPR047001">
    <property type="entry name" value="MnmG_C_subdom"/>
</dbReference>
<dbReference type="PANTHER" id="PTHR11806:SF0">
    <property type="entry name" value="PROTEIN MTO1 HOMOLOG, MITOCHONDRIAL"/>
    <property type="match status" value="1"/>
</dbReference>
<evidence type="ECO:0000256" key="3">
    <source>
        <dbReference type="ARBA" id="ARBA00007653"/>
    </source>
</evidence>
<dbReference type="InterPro" id="IPR020595">
    <property type="entry name" value="MnmG-rel_CS"/>
</dbReference>
<sequence>MRSLNYDVVVVGGGHAGCEAALASARMNKKTLLITMSIDRIGQMSCNPAIGGTAKGHLVKEIDALGGEMGAAIDKTGIQFRVLNKSKGPAIWSSRAQADMDLYRSYMRKTLEDTPNLDILQDTVASLIIDNNAVVGVNTSLDQSVHSSCVILTTGTFLNGLIHIGERRITAGRAGEPASIELAQALKDYGFQVGRMKTGTTPRLDARSIDFSKLERQDSDPDFVPFSMRTKEMNQKLVPCYITHTNEKTHEVIRSHMHLSPLYSGIITGIGPRYCPSIEDKVVKFPERISHQIFIEPEGYQTHEIYPNGISTSLPIHVQEAFLKTIAGFENVIIMKPGYAIEYDYVQPTELHPTLETKKIANLYFAGQLNGTTGYEEAAAQGLIAGINAALKADGKAPFILSRSESYIGVLIDDLTTLGTNEPYRMFTSRAENRLKLREDNADARLSEYGKKLGLINEEIYVEFKDRIQKMESERARIKGIWLNPTPELNAKLTSFQLPEVSNNVTLEAYLKRPETNIRNLRESGLISNYDLRILRCLEIEVKYDGYIKREETLSDKLKTFDHVWIPKEFNYAKVSGLSREVVEKLKRHNPSTLGQASRISGITPAAVTLLHTMIDRERVIKKTKETTIEHSL</sequence>
<evidence type="ECO:0000256" key="1">
    <source>
        <dbReference type="ARBA" id="ARBA00001974"/>
    </source>
</evidence>
<dbReference type="Pfam" id="PF01134">
    <property type="entry name" value="GIDA"/>
    <property type="match status" value="1"/>
</dbReference>
<evidence type="ECO:0000313" key="15">
    <source>
        <dbReference type="Proteomes" id="UP000437748"/>
    </source>
</evidence>
<comment type="subunit">
    <text evidence="10 12">Homodimer. Heterotetramer of two MnmE and two MnmG subunits.</text>
</comment>
<keyword evidence="9 12" id="KW-0520">NAD</keyword>
<dbReference type="RefSeq" id="WP_153418009.1">
    <property type="nucleotide sequence ID" value="NZ_WFLM01000001.1"/>
</dbReference>
<dbReference type="PROSITE" id="PS01280">
    <property type="entry name" value="GIDA_1"/>
    <property type="match status" value="1"/>
</dbReference>
<dbReference type="SMART" id="SM01228">
    <property type="entry name" value="GIDA_assoc_3"/>
    <property type="match status" value="1"/>
</dbReference>